<evidence type="ECO:0000313" key="6">
    <source>
        <dbReference type="EMBL" id="MBB1126570.1"/>
    </source>
</evidence>
<dbReference type="PANTHER" id="PTHR39585">
    <property type="entry name" value="FAD ASSEMBLY FACTOR SDHE"/>
    <property type="match status" value="1"/>
</dbReference>
<keyword evidence="7" id="KW-1185">Reference proteome</keyword>
<organism evidence="6 7">
    <name type="scientific">Thiospirillum jenense</name>
    <dbReference type="NCBI Taxonomy" id="1653858"/>
    <lineage>
        <taxon>Bacteria</taxon>
        <taxon>Pseudomonadati</taxon>
        <taxon>Pseudomonadota</taxon>
        <taxon>Gammaproteobacteria</taxon>
        <taxon>Chromatiales</taxon>
        <taxon>Chromatiaceae</taxon>
        <taxon>Thiospirillum</taxon>
    </lineage>
</organism>
<dbReference type="InterPro" id="IPR050531">
    <property type="entry name" value="SdhE_FAD_assembly_factor"/>
</dbReference>
<dbReference type="InterPro" id="IPR005631">
    <property type="entry name" value="SDH"/>
</dbReference>
<comment type="subcellular location">
    <subcellularLocation>
        <location evidence="1">Cytoplasm</location>
    </subcellularLocation>
</comment>
<dbReference type="AlphaFoldDB" id="A0A839HEN0"/>
<dbReference type="GO" id="GO:0006105">
    <property type="term" value="P:succinate metabolic process"/>
    <property type="evidence" value="ECO:0007669"/>
    <property type="project" value="TreeGrafter"/>
</dbReference>
<comment type="similarity">
    <text evidence="2">Belongs to the SdhE FAD assembly factor family.</text>
</comment>
<dbReference type="Gene3D" id="1.10.150.250">
    <property type="entry name" value="Flavinator of succinate dehydrogenase"/>
    <property type="match status" value="1"/>
</dbReference>
<evidence type="ECO:0000256" key="5">
    <source>
        <dbReference type="ARBA" id="ARBA00023186"/>
    </source>
</evidence>
<name>A0A839HEN0_9GAMM</name>
<evidence type="ECO:0000256" key="4">
    <source>
        <dbReference type="ARBA" id="ARBA00022490"/>
    </source>
</evidence>
<keyword evidence="4" id="KW-0963">Cytoplasm</keyword>
<dbReference type="Proteomes" id="UP000548632">
    <property type="component" value="Unassembled WGS sequence"/>
</dbReference>
<sequence>MTITATELRRVHWQCRRGMLELDLLLAHFFIAHFIELETTQQTAFIHLLTYPDPLLYDWLIGDTQPEQAALHAVVAQVRTAYA</sequence>
<dbReference type="Pfam" id="PF03937">
    <property type="entry name" value="Sdh5"/>
    <property type="match status" value="1"/>
</dbReference>
<dbReference type="GO" id="GO:0005737">
    <property type="term" value="C:cytoplasm"/>
    <property type="evidence" value="ECO:0007669"/>
    <property type="project" value="UniProtKB-SubCell"/>
</dbReference>
<dbReference type="SUPFAM" id="SSF109910">
    <property type="entry name" value="YgfY-like"/>
    <property type="match status" value="1"/>
</dbReference>
<evidence type="ECO:0000256" key="2">
    <source>
        <dbReference type="ARBA" id="ARBA00008571"/>
    </source>
</evidence>
<proteinExistence type="inferred from homology"/>
<comment type="caution">
    <text evidence="6">The sequence shown here is derived from an EMBL/GenBank/DDBJ whole genome shotgun (WGS) entry which is preliminary data.</text>
</comment>
<gene>
    <name evidence="6" type="ORF">HUK38_10055</name>
</gene>
<dbReference type="InterPro" id="IPR036714">
    <property type="entry name" value="SDH_sf"/>
</dbReference>
<dbReference type="PANTHER" id="PTHR39585:SF1">
    <property type="entry name" value="FAD ASSEMBLY FACTOR SDHE"/>
    <property type="match status" value="1"/>
</dbReference>
<reference evidence="6 7" key="1">
    <citation type="journal article" date="2020" name="Arch. Microbiol.">
        <title>The genome sequence of the giant phototrophic gammaproteobacterium Thiospirillum jenense gives insight into its physiological properties and phylogenetic relationships.</title>
        <authorList>
            <person name="Imhoff J.F."/>
            <person name="Meyer T.E."/>
            <person name="Kyndt J.A."/>
        </authorList>
    </citation>
    <scope>NUCLEOTIDE SEQUENCE [LARGE SCALE GENOMIC DNA]</scope>
    <source>
        <strain evidence="6 7">DSM 216</strain>
    </source>
</reference>
<evidence type="ECO:0000256" key="1">
    <source>
        <dbReference type="ARBA" id="ARBA00004496"/>
    </source>
</evidence>
<accession>A0A839HEN0</accession>
<evidence type="ECO:0000313" key="7">
    <source>
        <dbReference type="Proteomes" id="UP000548632"/>
    </source>
</evidence>
<dbReference type="EMBL" id="JABVCQ010000021">
    <property type="protein sequence ID" value="MBB1126570.1"/>
    <property type="molecule type" value="Genomic_DNA"/>
</dbReference>
<dbReference type="RefSeq" id="WP_182584198.1">
    <property type="nucleotide sequence ID" value="NZ_JABVCQ010000021.1"/>
</dbReference>
<protein>
    <recommendedName>
        <fullName evidence="3">FAD assembly factor SdhE</fullName>
    </recommendedName>
</protein>
<keyword evidence="5" id="KW-0143">Chaperone</keyword>
<evidence type="ECO:0000256" key="3">
    <source>
        <dbReference type="ARBA" id="ARBA00019418"/>
    </source>
</evidence>